<dbReference type="PANTHER" id="PTHR36435">
    <property type="entry name" value="SLR1288 PROTEIN"/>
    <property type="match status" value="1"/>
</dbReference>
<keyword evidence="3" id="KW-0378">Hydrolase</keyword>
<evidence type="ECO:0000313" key="3">
    <source>
        <dbReference type="EMBL" id="EGF59572.1"/>
    </source>
</evidence>
<dbReference type="GeneID" id="86048149"/>
<name>F3PNP6_9BACE</name>
<feature type="transmembrane region" description="Helical" evidence="1">
    <location>
        <begin position="44"/>
        <end position="63"/>
    </location>
</feature>
<accession>F3PNP6</accession>
<keyword evidence="1" id="KW-0472">Membrane</keyword>
<keyword evidence="3" id="KW-0645">Protease</keyword>
<proteinExistence type="predicted"/>
<organism evidence="3 4">
    <name type="scientific">Bacteroides fluxus YIT 12057</name>
    <dbReference type="NCBI Taxonomy" id="763034"/>
    <lineage>
        <taxon>Bacteria</taxon>
        <taxon>Pseudomonadati</taxon>
        <taxon>Bacteroidota</taxon>
        <taxon>Bacteroidia</taxon>
        <taxon>Bacteroidales</taxon>
        <taxon>Bacteroidaceae</taxon>
        <taxon>Bacteroides</taxon>
    </lineage>
</organism>
<keyword evidence="1" id="KW-0812">Transmembrane</keyword>
<dbReference type="HOGENOM" id="CLU_066413_1_0_10"/>
<dbReference type="eggNOG" id="COG1266">
    <property type="taxonomic scope" value="Bacteria"/>
</dbReference>
<reference evidence="3 4" key="1">
    <citation type="submission" date="2011-02" db="EMBL/GenBank/DDBJ databases">
        <authorList>
            <person name="Weinstock G."/>
            <person name="Sodergren E."/>
            <person name="Clifton S."/>
            <person name="Fulton L."/>
            <person name="Fulton B."/>
            <person name="Courtney L."/>
            <person name="Fronick C."/>
            <person name="Harrison M."/>
            <person name="Strong C."/>
            <person name="Farmer C."/>
            <person name="Delahaunty K."/>
            <person name="Markovic C."/>
            <person name="Hall O."/>
            <person name="Minx P."/>
            <person name="Tomlinson C."/>
            <person name="Mitreva M."/>
            <person name="Hou S."/>
            <person name="Chen J."/>
            <person name="Wollam A."/>
            <person name="Pepin K.H."/>
            <person name="Johnson M."/>
            <person name="Bhonagiri V."/>
            <person name="Zhang X."/>
            <person name="Suruliraj S."/>
            <person name="Warren W."/>
            <person name="Chinwalla A."/>
            <person name="Mardis E.R."/>
            <person name="Wilson R.K."/>
        </authorList>
    </citation>
    <scope>NUCLEOTIDE SEQUENCE [LARGE SCALE GENOMIC DNA]</scope>
    <source>
        <strain evidence="3 4">YIT 12057</strain>
    </source>
</reference>
<dbReference type="InterPro" id="IPR052710">
    <property type="entry name" value="CAAX_protease"/>
</dbReference>
<feature type="transmembrane region" description="Helical" evidence="1">
    <location>
        <begin position="161"/>
        <end position="189"/>
    </location>
</feature>
<sequence length="265" mass="29286">MKTAIKLVLIYFLMQLLGVLVAGPLCLAYTYLAEGVWNRGQAEAIALAPAMLMGFIFMGIYLWKNNYLTADRHLYSPVSSSYLAWSLAAGASSIFLIDALMSCLTFLPDWLSDTFSLLQTGWLGILCIAVFGPVLEELLFRGAITKVLLKRYSPGKAILASGLIFGLFHLNPVQVVGACFSGFLFAWIYYRTRSLIPGILIHILNNSLAVWLGLNFKEADTMAEVLGKPVYMIALAASVLLFFLSLKILNNYKLSDTNTTTITER</sequence>
<gene>
    <name evidence="3" type="ORF">HMPREF9446_00335</name>
</gene>
<dbReference type="AlphaFoldDB" id="F3PNP6"/>
<evidence type="ECO:0000259" key="2">
    <source>
        <dbReference type="Pfam" id="PF02517"/>
    </source>
</evidence>
<keyword evidence="4" id="KW-1185">Reference proteome</keyword>
<feature type="domain" description="CAAX prenyl protease 2/Lysostaphin resistance protein A-like" evidence="2">
    <location>
        <begin position="121"/>
        <end position="207"/>
    </location>
</feature>
<dbReference type="InterPro" id="IPR003675">
    <property type="entry name" value="Rce1/LyrA-like_dom"/>
</dbReference>
<feature type="transmembrane region" description="Helical" evidence="1">
    <location>
        <begin position="195"/>
        <end position="214"/>
    </location>
</feature>
<dbReference type="GO" id="GO:0004175">
    <property type="term" value="F:endopeptidase activity"/>
    <property type="evidence" value="ECO:0007669"/>
    <property type="project" value="UniProtKB-ARBA"/>
</dbReference>
<feature type="transmembrane region" description="Helical" evidence="1">
    <location>
        <begin position="226"/>
        <end position="246"/>
    </location>
</feature>
<dbReference type="GO" id="GO:0006508">
    <property type="term" value="P:proteolysis"/>
    <property type="evidence" value="ECO:0007669"/>
    <property type="project" value="UniProtKB-KW"/>
</dbReference>
<protein>
    <submittedName>
        <fullName evidence="3">CAAX amino terminal protease family protein</fullName>
    </submittedName>
</protein>
<keyword evidence="1" id="KW-1133">Transmembrane helix</keyword>
<dbReference type="Pfam" id="PF02517">
    <property type="entry name" value="Rce1-like"/>
    <property type="match status" value="1"/>
</dbReference>
<dbReference type="PANTHER" id="PTHR36435:SF1">
    <property type="entry name" value="CAAX AMINO TERMINAL PROTEASE FAMILY PROTEIN"/>
    <property type="match status" value="1"/>
</dbReference>
<feature type="transmembrane region" description="Helical" evidence="1">
    <location>
        <begin position="119"/>
        <end position="140"/>
    </location>
</feature>
<dbReference type="RefSeq" id="WP_009123668.1">
    <property type="nucleotide sequence ID" value="NZ_GL882607.1"/>
</dbReference>
<dbReference type="Proteomes" id="UP000003416">
    <property type="component" value="Unassembled WGS sequence"/>
</dbReference>
<dbReference type="STRING" id="763034.HMPREF9446_00335"/>
<comment type="caution">
    <text evidence="3">The sequence shown here is derived from an EMBL/GenBank/DDBJ whole genome shotgun (WGS) entry which is preliminary data.</text>
</comment>
<feature type="transmembrane region" description="Helical" evidence="1">
    <location>
        <begin position="7"/>
        <end position="32"/>
    </location>
</feature>
<evidence type="ECO:0000256" key="1">
    <source>
        <dbReference type="SAM" id="Phobius"/>
    </source>
</evidence>
<feature type="transmembrane region" description="Helical" evidence="1">
    <location>
        <begin position="83"/>
        <end position="107"/>
    </location>
</feature>
<dbReference type="EMBL" id="AFBN01000006">
    <property type="protein sequence ID" value="EGF59572.1"/>
    <property type="molecule type" value="Genomic_DNA"/>
</dbReference>
<dbReference type="GO" id="GO:0080120">
    <property type="term" value="P:CAAX-box protein maturation"/>
    <property type="evidence" value="ECO:0007669"/>
    <property type="project" value="UniProtKB-ARBA"/>
</dbReference>
<evidence type="ECO:0000313" key="4">
    <source>
        <dbReference type="Proteomes" id="UP000003416"/>
    </source>
</evidence>